<keyword evidence="5" id="KW-1185">Reference proteome</keyword>
<sequence>MADAAALKRQAAEAAFADLEEGINLGIGTGSTAEAFIRVLGEHVRAGFKVAGVATSQRTDRLCRELGIPMRTLDELPILDVTVDGADEVDGKLRLIKGGGGALLREKIVAHASAKMIVIADETKRVETLGAFPLPIEVNGFGLTATFLSIRRIAETMGLSGEIILRKVGDDPFITDSGHLILDASFGRIPDPEAMSAALHAVPGIVEHGLFIGMCSEAVLAGPNGVERLKS</sequence>
<comment type="catalytic activity">
    <reaction evidence="1 3">
        <text>aldehydo-D-ribose 5-phosphate = D-ribulose 5-phosphate</text>
        <dbReference type="Rhea" id="RHEA:14657"/>
        <dbReference type="ChEBI" id="CHEBI:58121"/>
        <dbReference type="ChEBI" id="CHEBI:58273"/>
        <dbReference type="EC" id="5.3.1.6"/>
    </reaction>
</comment>
<feature type="binding site" evidence="3">
    <location>
        <begin position="29"/>
        <end position="32"/>
    </location>
    <ligand>
        <name>substrate</name>
    </ligand>
</feature>
<dbReference type="InterPro" id="IPR004788">
    <property type="entry name" value="Ribose5P_isomerase_type_A"/>
</dbReference>
<dbReference type="AlphaFoldDB" id="A0A1W1YCV1"/>
<accession>A0A1W1YCV1</accession>
<evidence type="ECO:0000256" key="1">
    <source>
        <dbReference type="ARBA" id="ARBA00001713"/>
    </source>
</evidence>
<dbReference type="InterPro" id="IPR037171">
    <property type="entry name" value="NagB/RpiA_transferase-like"/>
</dbReference>
<dbReference type="Proteomes" id="UP000192656">
    <property type="component" value="Unassembled WGS sequence"/>
</dbReference>
<proteinExistence type="inferred from homology"/>
<gene>
    <name evidence="3" type="primary">rpiA</name>
    <name evidence="4" type="ORF">SAMN06297251_101141</name>
</gene>
<dbReference type="STRING" id="937218.SAMN06297251_101141"/>
<dbReference type="InterPro" id="IPR050262">
    <property type="entry name" value="Ribose-5P_isomerase"/>
</dbReference>
<dbReference type="GO" id="GO:0004751">
    <property type="term" value="F:ribose-5-phosphate isomerase activity"/>
    <property type="evidence" value="ECO:0007669"/>
    <property type="project" value="UniProtKB-UniRule"/>
</dbReference>
<dbReference type="OrthoDB" id="5870696at2"/>
<evidence type="ECO:0000313" key="5">
    <source>
        <dbReference type="Proteomes" id="UP000192656"/>
    </source>
</evidence>
<dbReference type="EMBL" id="FWXR01000001">
    <property type="protein sequence ID" value="SMC33588.1"/>
    <property type="molecule type" value="Genomic_DNA"/>
</dbReference>
<protein>
    <recommendedName>
        <fullName evidence="3">Ribose-5-phosphate isomerase A</fullName>
        <ecNumber evidence="3">5.3.1.6</ecNumber>
    </recommendedName>
    <alternativeName>
        <fullName evidence="3">Phosphoriboisomerase A</fullName>
        <shortName evidence="3">PRI</shortName>
    </alternativeName>
</protein>
<keyword evidence="2 3" id="KW-0413">Isomerase</keyword>
<dbReference type="Gene3D" id="3.30.70.260">
    <property type="match status" value="1"/>
</dbReference>
<feature type="active site" description="Proton acceptor" evidence="3">
    <location>
        <position position="106"/>
    </location>
</feature>
<comment type="function">
    <text evidence="3">Catalyzes the reversible conversion of ribose-5-phosphate to ribulose 5-phosphate.</text>
</comment>
<dbReference type="NCBIfam" id="TIGR00021">
    <property type="entry name" value="rpiA"/>
    <property type="match status" value="1"/>
</dbReference>
<dbReference type="PANTHER" id="PTHR43748">
    <property type="entry name" value="RIBOSE-5-PHOSPHATE ISOMERASE 3, CHLOROPLASTIC-RELATED"/>
    <property type="match status" value="1"/>
</dbReference>
<comment type="pathway">
    <text evidence="3">Carbohydrate degradation; pentose phosphate pathway; D-ribose 5-phosphate from D-ribulose 5-phosphate (non-oxidative stage): step 1/1.</text>
</comment>
<reference evidence="4 5" key="1">
    <citation type="submission" date="2017-04" db="EMBL/GenBank/DDBJ databases">
        <authorList>
            <person name="Afonso C.L."/>
            <person name="Miller P.J."/>
            <person name="Scott M.A."/>
            <person name="Spackman E."/>
            <person name="Goraichik I."/>
            <person name="Dimitrov K.M."/>
            <person name="Suarez D.L."/>
            <person name="Swayne D.E."/>
        </authorList>
    </citation>
    <scope>NUCLEOTIDE SEQUENCE [LARGE SCALE GENOMIC DNA]</scope>
    <source>
        <strain evidence="4 5">CGMCC 1.10972</strain>
    </source>
</reference>
<dbReference type="Gene3D" id="3.40.50.1360">
    <property type="match status" value="1"/>
</dbReference>
<dbReference type="PANTHER" id="PTHR43748:SF3">
    <property type="entry name" value="RIBOSE-5-PHOSPHATE ISOMERASE 3, CHLOROPLASTIC-RELATED"/>
    <property type="match status" value="1"/>
</dbReference>
<dbReference type="HAMAP" id="MF_00170">
    <property type="entry name" value="Rib_5P_isom_A"/>
    <property type="match status" value="1"/>
</dbReference>
<dbReference type="SUPFAM" id="SSF75445">
    <property type="entry name" value="D-ribose-5-phosphate isomerase (RpiA), lid domain"/>
    <property type="match status" value="1"/>
</dbReference>
<dbReference type="GO" id="GO:0009052">
    <property type="term" value="P:pentose-phosphate shunt, non-oxidative branch"/>
    <property type="evidence" value="ECO:0007669"/>
    <property type="project" value="UniProtKB-UniRule"/>
</dbReference>
<evidence type="ECO:0000313" key="4">
    <source>
        <dbReference type="EMBL" id="SMC33588.1"/>
    </source>
</evidence>
<dbReference type="UniPathway" id="UPA00115">
    <property type="reaction ID" value="UER00412"/>
</dbReference>
<feature type="binding site" evidence="3">
    <location>
        <position position="124"/>
    </location>
    <ligand>
        <name>substrate</name>
    </ligand>
</feature>
<comment type="similarity">
    <text evidence="3">Belongs to the ribose 5-phosphate isomerase family.</text>
</comment>
<dbReference type="FunFam" id="3.40.50.1360:FF:000001">
    <property type="entry name" value="Ribose-5-phosphate isomerase A"/>
    <property type="match status" value="1"/>
</dbReference>
<dbReference type="Pfam" id="PF06026">
    <property type="entry name" value="Rib_5-P_isom_A"/>
    <property type="match status" value="1"/>
</dbReference>
<feature type="binding site" evidence="3">
    <location>
        <begin position="84"/>
        <end position="87"/>
    </location>
    <ligand>
        <name>substrate</name>
    </ligand>
</feature>
<feature type="binding site" evidence="3">
    <location>
        <begin position="97"/>
        <end position="100"/>
    </location>
    <ligand>
        <name>substrate</name>
    </ligand>
</feature>
<name>A0A1W1YCV1_9HYPH</name>
<dbReference type="CDD" id="cd01398">
    <property type="entry name" value="RPI_A"/>
    <property type="match status" value="1"/>
</dbReference>
<organism evidence="4 5">
    <name type="scientific">Fulvimarina manganoxydans</name>
    <dbReference type="NCBI Taxonomy" id="937218"/>
    <lineage>
        <taxon>Bacteria</taxon>
        <taxon>Pseudomonadati</taxon>
        <taxon>Pseudomonadota</taxon>
        <taxon>Alphaproteobacteria</taxon>
        <taxon>Hyphomicrobiales</taxon>
        <taxon>Aurantimonadaceae</taxon>
        <taxon>Fulvimarina</taxon>
    </lineage>
</organism>
<dbReference type="InterPro" id="IPR020672">
    <property type="entry name" value="Ribose5P_isomerase_typA_subgr"/>
</dbReference>
<dbReference type="EC" id="5.3.1.6" evidence="3"/>
<dbReference type="RefSeq" id="WP_084407949.1">
    <property type="nucleotide sequence ID" value="NZ_FWXR01000001.1"/>
</dbReference>
<dbReference type="SUPFAM" id="SSF100950">
    <property type="entry name" value="NagB/RpiA/CoA transferase-like"/>
    <property type="match status" value="1"/>
</dbReference>
<comment type="subunit">
    <text evidence="3">Homodimer.</text>
</comment>
<evidence type="ECO:0000256" key="2">
    <source>
        <dbReference type="ARBA" id="ARBA00023235"/>
    </source>
</evidence>
<dbReference type="NCBIfam" id="NF001924">
    <property type="entry name" value="PRK00702.1"/>
    <property type="match status" value="1"/>
</dbReference>
<evidence type="ECO:0000256" key="3">
    <source>
        <dbReference type="HAMAP-Rule" id="MF_00170"/>
    </source>
</evidence>